<dbReference type="Gene3D" id="1.50.10.10">
    <property type="match status" value="1"/>
</dbReference>
<dbReference type="SUPFAM" id="SSF48208">
    <property type="entry name" value="Six-hairpin glycosidases"/>
    <property type="match status" value="1"/>
</dbReference>
<dbReference type="InterPro" id="IPR008928">
    <property type="entry name" value="6-hairpin_glycosidase_sf"/>
</dbReference>
<evidence type="ECO:0000259" key="6">
    <source>
        <dbReference type="Pfam" id="PF17389"/>
    </source>
</evidence>
<dbReference type="EMBL" id="BQNJ01000001">
    <property type="protein sequence ID" value="GKG99507.1"/>
    <property type="molecule type" value="Genomic_DNA"/>
</dbReference>
<dbReference type="InterPro" id="IPR008902">
    <property type="entry name" value="Rhamnosid_concanavalin"/>
</dbReference>
<protein>
    <recommendedName>
        <fullName evidence="2">alpha-L-rhamnosidase</fullName>
        <ecNumber evidence="2">3.2.1.40</ecNumber>
    </recommendedName>
</protein>
<evidence type="ECO:0000256" key="2">
    <source>
        <dbReference type="ARBA" id="ARBA00012652"/>
    </source>
</evidence>
<dbReference type="Proteomes" id="UP001055091">
    <property type="component" value="Unassembled WGS sequence"/>
</dbReference>
<dbReference type="GO" id="GO:0005975">
    <property type="term" value="P:carbohydrate metabolic process"/>
    <property type="evidence" value="ECO:0007669"/>
    <property type="project" value="InterPro"/>
</dbReference>
<dbReference type="EC" id="3.2.1.40" evidence="2"/>
<feature type="domain" description="Alpha-L-rhamnosidase six-hairpin glycosidase" evidence="6">
    <location>
        <begin position="445"/>
        <end position="795"/>
    </location>
</feature>
<evidence type="ECO:0000313" key="9">
    <source>
        <dbReference type="Proteomes" id="UP001055091"/>
    </source>
</evidence>
<feature type="domain" description="Alpha-L-rhamnosidase C-terminal" evidence="7">
    <location>
        <begin position="805"/>
        <end position="872"/>
    </location>
</feature>
<accession>A0AA37JDU1</accession>
<gene>
    <name evidence="8" type="primary">ramA_1</name>
    <name evidence="8" type="ORF">CE91St55_14890</name>
</gene>
<comment type="catalytic activity">
    <reaction evidence="1">
        <text>Hydrolysis of terminal non-reducing alpha-L-rhamnose residues in alpha-L-rhamnosides.</text>
        <dbReference type="EC" id="3.2.1.40"/>
    </reaction>
</comment>
<dbReference type="PANTHER" id="PTHR33307">
    <property type="entry name" value="ALPHA-RHAMNOSIDASE (EUROFUNG)"/>
    <property type="match status" value="1"/>
</dbReference>
<dbReference type="PANTHER" id="PTHR33307:SF6">
    <property type="entry name" value="ALPHA-RHAMNOSIDASE (EUROFUNG)-RELATED"/>
    <property type="match status" value="1"/>
</dbReference>
<dbReference type="RefSeq" id="WP_118041958.1">
    <property type="nucleotide sequence ID" value="NZ_BQNJ01000001.1"/>
</dbReference>
<dbReference type="InterPro" id="IPR013737">
    <property type="entry name" value="Bac_rhamnosid_N"/>
</dbReference>
<dbReference type="InterPro" id="IPR035398">
    <property type="entry name" value="Bac_rhamnosid_C"/>
</dbReference>
<sequence>MLEIVKVLMDYEKDPVGVEEMPQFSWKLKSDKRNVVQSAYRLQIAENRDFQTPVYDSGRVESSESAHVRPAGTKGDSAAILKSAVRYYVRVRVWTEEEESGWCCGEFVTALLDNREWKAPFVSAESAPACREESRGTLVRGDFSVGKGLTEAYAFTTALGLYQFYLNGSKVGTDEMTPGWTSYRRHLLYQTYDVTGCLKEGINTAGAMVGAGWYKGVMGLTRSRNNYGDQTAFAMQMVLRYDDGREEVICTGEDWKGADAPVVFSEIYHGETYDAALEIPGWCGGEEAGEDRACETGRGEDPETWHRTEIVPFDSSVLHAQGGARVTVIDRIPAKEVFVTPKGETVIDFGQNMAGRICVTGCGRKGDVIELRCFEILDAEGNVYLDNLRKAKTTMKYVFGKDGEITYHPYFTYMGFRYALVISYPGTPTVEAFTAETLHSEMAPAGEITCSNPLLNQLHHNYLWGLKGNFLDVPTDCPQRDERLGWTGDAQIFCRTACYLMDTYTFYKKWLWDLKADQTPEGGVPHVIPNIEEEHAEGNWLLKQGPHSASAWADAAVIIPWTMYLMYGDTAILERQYDSMKRWIGFMKEHSEDYIWNYRLQLGDWVALDAEEGSFFGATPTDLTSTAYFAYSTGLFAKIAAILKKEEAAEYEELYGHIVKKFQDTFFHEDGTMTAQTQTAHIVALFFGLVPEGKKETVTDGLKRLLEKENGHLVTGFIGTPYFCHALSQNGCLKEAYDLLLKEDYPSWLYQVKMGATTIWEHWDGIKPDGTMWSPGMNSFNHYAYGAIGEWMYRVMAGIDTDEAEEGAGFRHLVIWPRMGGGLSYTDAVHETVYGPVRVRWEAEGSRISLLAEIPANTSASIRLDRAVRVEEADGLEFRAMEGFMEANTGSGMYRIVFKQQMTD</sequence>
<keyword evidence="3" id="KW-0378">Hydrolase</keyword>
<dbReference type="InterPro" id="IPR013783">
    <property type="entry name" value="Ig-like_fold"/>
</dbReference>
<dbReference type="Gene3D" id="2.60.420.10">
    <property type="entry name" value="Maltose phosphorylase, domain 3"/>
    <property type="match status" value="1"/>
</dbReference>
<comment type="caution">
    <text evidence="8">The sequence shown here is derived from an EMBL/GenBank/DDBJ whole genome shotgun (WGS) entry which is preliminary data.</text>
</comment>
<dbReference type="Gene3D" id="2.60.40.10">
    <property type="entry name" value="Immunoglobulins"/>
    <property type="match status" value="1"/>
</dbReference>
<evidence type="ECO:0000256" key="3">
    <source>
        <dbReference type="ARBA" id="ARBA00022801"/>
    </source>
</evidence>
<proteinExistence type="predicted"/>
<evidence type="ECO:0000259" key="4">
    <source>
        <dbReference type="Pfam" id="PF05592"/>
    </source>
</evidence>
<feature type="domain" description="Bacterial alpha-L-rhamnosidase N-terminal" evidence="5">
    <location>
        <begin position="149"/>
        <end position="284"/>
    </location>
</feature>
<dbReference type="Pfam" id="PF17390">
    <property type="entry name" value="Bac_rhamnosid_C"/>
    <property type="match status" value="1"/>
</dbReference>
<dbReference type="GO" id="GO:0030596">
    <property type="term" value="F:alpha-L-rhamnosidase activity"/>
    <property type="evidence" value="ECO:0007669"/>
    <property type="project" value="UniProtKB-EC"/>
</dbReference>
<dbReference type="Gene3D" id="2.60.120.260">
    <property type="entry name" value="Galactose-binding domain-like"/>
    <property type="match status" value="2"/>
</dbReference>
<evidence type="ECO:0000259" key="7">
    <source>
        <dbReference type="Pfam" id="PF17390"/>
    </source>
</evidence>
<dbReference type="Pfam" id="PF25788">
    <property type="entry name" value="Ig_Rha78A_N"/>
    <property type="match status" value="1"/>
</dbReference>
<evidence type="ECO:0000313" key="8">
    <source>
        <dbReference type="EMBL" id="GKG99507.1"/>
    </source>
</evidence>
<dbReference type="PIRSF" id="PIRSF010631">
    <property type="entry name" value="A-rhamnsds"/>
    <property type="match status" value="1"/>
</dbReference>
<dbReference type="InterPro" id="IPR012341">
    <property type="entry name" value="6hp_glycosidase-like_sf"/>
</dbReference>
<dbReference type="Pfam" id="PF08531">
    <property type="entry name" value="Bac_rhamnosid_N"/>
    <property type="match status" value="1"/>
</dbReference>
<dbReference type="Pfam" id="PF05592">
    <property type="entry name" value="Bac_rhamnosid"/>
    <property type="match status" value="1"/>
</dbReference>
<name>A0AA37JDU1_9FIRM</name>
<dbReference type="InterPro" id="IPR035396">
    <property type="entry name" value="Bac_rhamnosid6H"/>
</dbReference>
<evidence type="ECO:0000259" key="5">
    <source>
        <dbReference type="Pfam" id="PF08531"/>
    </source>
</evidence>
<organism evidence="8 9">
    <name type="scientific">Hungatella hathewayi</name>
    <dbReference type="NCBI Taxonomy" id="154046"/>
    <lineage>
        <taxon>Bacteria</taxon>
        <taxon>Bacillati</taxon>
        <taxon>Bacillota</taxon>
        <taxon>Clostridia</taxon>
        <taxon>Lachnospirales</taxon>
        <taxon>Lachnospiraceae</taxon>
        <taxon>Hungatella</taxon>
    </lineage>
</organism>
<evidence type="ECO:0000256" key="1">
    <source>
        <dbReference type="ARBA" id="ARBA00001445"/>
    </source>
</evidence>
<dbReference type="AlphaFoldDB" id="A0AA37JDU1"/>
<reference evidence="8" key="1">
    <citation type="submission" date="2022-01" db="EMBL/GenBank/DDBJ databases">
        <title>Novel bile acid biosynthetic pathways are enriched in the microbiome of centenarians.</title>
        <authorList>
            <person name="Sato Y."/>
            <person name="Atarashi K."/>
            <person name="Plichta R.D."/>
            <person name="Arai Y."/>
            <person name="Sasajima S."/>
            <person name="Kearney M.S."/>
            <person name="Suda W."/>
            <person name="Takeshita K."/>
            <person name="Sasaki T."/>
            <person name="Okamoto S."/>
            <person name="Skelly N.A."/>
            <person name="Okamura Y."/>
            <person name="Vlamakis H."/>
            <person name="Li Y."/>
            <person name="Tanoue T."/>
            <person name="Takei H."/>
            <person name="Nittono H."/>
            <person name="Narushima S."/>
            <person name="Irie J."/>
            <person name="Itoh H."/>
            <person name="Moriya K."/>
            <person name="Sugiura Y."/>
            <person name="Suematsu M."/>
            <person name="Moritoki N."/>
            <person name="Shibata S."/>
            <person name="Littman R.D."/>
            <person name="Fischbach A.M."/>
            <person name="Uwamino Y."/>
            <person name="Inoue T."/>
            <person name="Honda A."/>
            <person name="Hattori M."/>
            <person name="Murai T."/>
            <person name="Xavier J.R."/>
            <person name="Hirose N."/>
            <person name="Honda K."/>
        </authorList>
    </citation>
    <scope>NUCLEOTIDE SEQUENCE</scope>
    <source>
        <strain evidence="8">CE91-St55</strain>
    </source>
</reference>
<feature type="domain" description="Alpha-L-rhamnosidase concanavalin-like" evidence="4">
    <location>
        <begin position="340"/>
        <end position="439"/>
    </location>
</feature>
<dbReference type="Pfam" id="PF17389">
    <property type="entry name" value="Bac_rhamnosid6H"/>
    <property type="match status" value="1"/>
</dbReference>
<dbReference type="InterPro" id="IPR016007">
    <property type="entry name" value="Alpha_rhamnosid"/>
</dbReference>